<dbReference type="GO" id="GO:0016491">
    <property type="term" value="F:oxidoreductase activity"/>
    <property type="evidence" value="ECO:0007669"/>
    <property type="project" value="UniProtKB-KW"/>
</dbReference>
<name>A0A0M2V472_9GAMM</name>
<dbReference type="Pfam" id="PF01266">
    <property type="entry name" value="DAO"/>
    <property type="match status" value="1"/>
</dbReference>
<protein>
    <recommendedName>
        <fullName evidence="2">FAD dependent oxidoreductase domain-containing protein</fullName>
    </recommendedName>
</protein>
<evidence type="ECO:0000313" key="4">
    <source>
        <dbReference type="Proteomes" id="UP000034228"/>
    </source>
</evidence>
<dbReference type="Gene3D" id="3.30.9.10">
    <property type="entry name" value="D-Amino Acid Oxidase, subunit A, domain 2"/>
    <property type="match status" value="1"/>
</dbReference>
<dbReference type="PANTHER" id="PTHR13847">
    <property type="entry name" value="SARCOSINE DEHYDROGENASE-RELATED"/>
    <property type="match status" value="1"/>
</dbReference>
<keyword evidence="4" id="KW-1185">Reference proteome</keyword>
<sequence length="409" mass="44602">MSQLIVVGAGIIGLSSAVFLQQAGFTVTLLDPAQPGTGCSFGNAGHFATEQVFGLAQPALLRQLPAMLLKADSPLSIRAGYLLQAMPWFIRFLANMAPHRRAAIQQALTALNRQSLPSWQLLLQHCQAQPLLQQQGALLVSEQPAARQLQAQYTAYQQAGIAVRLLPQAELLQLEPALSANIACGLEFTEVGHTANPFALCQQLFNTFRQQGGQYLPYKLLRIIPQGQQQRLQTDQGELCCDTLLIAAGAASHRLCHQLGWKVPLEAERGYHLMVNAVPLSRPVSSAERKFIMTPMHSGLRLAGTAEFAGLNATANYRRADMLQHHASALLTAPLAPLDSNSRWCGNRPSLPDSLPVLGACPRHQGIYYNFGHQHLGLTQAAFSAELISQCLQQQATAIDITPFRINRF</sequence>
<dbReference type="AlphaFoldDB" id="A0A0M2V472"/>
<dbReference type="SUPFAM" id="SSF54373">
    <property type="entry name" value="FAD-linked reductases, C-terminal domain"/>
    <property type="match status" value="1"/>
</dbReference>
<dbReference type="Gene3D" id="3.50.50.60">
    <property type="entry name" value="FAD/NAD(P)-binding domain"/>
    <property type="match status" value="2"/>
</dbReference>
<dbReference type="Proteomes" id="UP000034228">
    <property type="component" value="Unassembled WGS sequence"/>
</dbReference>
<evidence type="ECO:0000313" key="3">
    <source>
        <dbReference type="EMBL" id="KKO45632.1"/>
    </source>
</evidence>
<dbReference type="InterPro" id="IPR036188">
    <property type="entry name" value="FAD/NAD-bd_sf"/>
</dbReference>
<dbReference type="PANTHER" id="PTHR13847:SF289">
    <property type="entry name" value="GLYCINE OXIDASE"/>
    <property type="match status" value="1"/>
</dbReference>
<gene>
    <name evidence="3" type="ORF">WG68_09630</name>
</gene>
<dbReference type="SUPFAM" id="SSF51905">
    <property type="entry name" value="FAD/NAD(P)-binding domain"/>
    <property type="match status" value="1"/>
</dbReference>
<accession>A0A0M2V472</accession>
<dbReference type="RefSeq" id="WP_046557478.1">
    <property type="nucleotide sequence ID" value="NZ_LAHO01000008.1"/>
</dbReference>
<evidence type="ECO:0000259" key="2">
    <source>
        <dbReference type="Pfam" id="PF01266"/>
    </source>
</evidence>
<dbReference type="EMBL" id="LAHO01000008">
    <property type="protein sequence ID" value="KKO45632.1"/>
    <property type="molecule type" value="Genomic_DNA"/>
</dbReference>
<feature type="domain" description="FAD dependent oxidoreductase" evidence="2">
    <location>
        <begin position="4"/>
        <end position="390"/>
    </location>
</feature>
<evidence type="ECO:0000256" key="1">
    <source>
        <dbReference type="ARBA" id="ARBA00023002"/>
    </source>
</evidence>
<reference evidence="3 4" key="1">
    <citation type="submission" date="2015-03" db="EMBL/GenBank/DDBJ databases">
        <title>Draft genome sequences of two protease-producing strains of Arsukibacterium isolated from two cold and alkaline environments.</title>
        <authorList>
            <person name="Lylloff J.E."/>
            <person name="Skov L.B."/>
            <person name="Jepsen M."/>
            <person name="Hallin P.F."/>
            <person name="Sorensen S.J."/>
            <person name="Stougaard P."/>
            <person name="Glaring M.A."/>
        </authorList>
    </citation>
    <scope>NUCLEOTIDE SEQUENCE [LARGE SCALE GENOMIC DNA]</scope>
    <source>
        <strain evidence="3 4">GCM72</strain>
    </source>
</reference>
<dbReference type="STRING" id="336831.WG68_09630"/>
<dbReference type="OrthoDB" id="9805337at2"/>
<proteinExistence type="predicted"/>
<dbReference type="GO" id="GO:0005737">
    <property type="term" value="C:cytoplasm"/>
    <property type="evidence" value="ECO:0007669"/>
    <property type="project" value="TreeGrafter"/>
</dbReference>
<dbReference type="PATRIC" id="fig|336831.14.peg.229"/>
<comment type="caution">
    <text evidence="3">The sequence shown here is derived from an EMBL/GenBank/DDBJ whole genome shotgun (WGS) entry which is preliminary data.</text>
</comment>
<keyword evidence="1" id="KW-0560">Oxidoreductase</keyword>
<dbReference type="InterPro" id="IPR006076">
    <property type="entry name" value="FAD-dep_OxRdtase"/>
</dbReference>
<organism evidence="3 4">
    <name type="scientific">Arsukibacterium ikkense</name>
    <dbReference type="NCBI Taxonomy" id="336831"/>
    <lineage>
        <taxon>Bacteria</taxon>
        <taxon>Pseudomonadati</taxon>
        <taxon>Pseudomonadota</taxon>
        <taxon>Gammaproteobacteria</taxon>
        <taxon>Chromatiales</taxon>
        <taxon>Chromatiaceae</taxon>
        <taxon>Arsukibacterium</taxon>
    </lineage>
</organism>